<dbReference type="EMBL" id="AP029265">
    <property type="protein sequence ID" value="BFF99724.1"/>
    <property type="molecule type" value="Genomic_DNA"/>
</dbReference>
<gene>
    <name evidence="2" type="ORF">DMAD_07553</name>
</gene>
<accession>A0AAU9FUH4</accession>
<evidence type="ECO:0000313" key="3">
    <source>
        <dbReference type="Proteomes" id="UP001500889"/>
    </source>
</evidence>
<organism evidence="2 3">
    <name type="scientific">Drosophila madeirensis</name>
    <name type="common">Fruit fly</name>
    <dbReference type="NCBI Taxonomy" id="30013"/>
    <lineage>
        <taxon>Eukaryota</taxon>
        <taxon>Metazoa</taxon>
        <taxon>Ecdysozoa</taxon>
        <taxon>Arthropoda</taxon>
        <taxon>Hexapoda</taxon>
        <taxon>Insecta</taxon>
        <taxon>Pterygota</taxon>
        <taxon>Neoptera</taxon>
        <taxon>Endopterygota</taxon>
        <taxon>Diptera</taxon>
        <taxon>Brachycera</taxon>
        <taxon>Muscomorpha</taxon>
        <taxon>Ephydroidea</taxon>
        <taxon>Drosophilidae</taxon>
        <taxon>Drosophila</taxon>
        <taxon>Sophophora</taxon>
    </lineage>
</organism>
<feature type="chain" id="PRO_5043717579" evidence="1">
    <location>
        <begin position="17"/>
        <end position="127"/>
    </location>
</feature>
<name>A0AAU9FUH4_DROMD</name>
<evidence type="ECO:0000313" key="2">
    <source>
        <dbReference type="EMBL" id="BFF99724.1"/>
    </source>
</evidence>
<proteinExistence type="predicted"/>
<keyword evidence="1" id="KW-0732">Signal</keyword>
<dbReference type="AlphaFoldDB" id="A0AAU9FUH4"/>
<protein>
    <submittedName>
        <fullName evidence="2">Uncharacterized protein</fullName>
    </submittedName>
</protein>
<sequence>MFKFVAFFALLAVAAAAPGLIAQTHSFVQPAYVDHSASSAITHQSNVNLVHKVPVSPVVTYAAAPVVHSVHAAPLIKTVVPAVHTVHAAPVVHSVHAAPVVHTVHAAPQYHPVVAASPVVYSAFHHK</sequence>
<reference evidence="2 3" key="1">
    <citation type="submission" date="2024-02" db="EMBL/GenBank/DDBJ databases">
        <title>A chromosome-level genome assembly of Drosophila madeirensis, a fruit fly species endemic to Madeira island.</title>
        <authorList>
            <person name="Tomihara K."/>
            <person name="Llopart A."/>
            <person name="Yamamoto D."/>
        </authorList>
    </citation>
    <scope>NUCLEOTIDE SEQUENCE [LARGE SCALE GENOMIC DNA]</scope>
    <source>
        <strain evidence="2 3">RF1</strain>
    </source>
</reference>
<keyword evidence="3" id="KW-1185">Reference proteome</keyword>
<dbReference type="Proteomes" id="UP001500889">
    <property type="component" value="Chromosome J"/>
</dbReference>
<evidence type="ECO:0000256" key="1">
    <source>
        <dbReference type="SAM" id="SignalP"/>
    </source>
</evidence>
<feature type="signal peptide" evidence="1">
    <location>
        <begin position="1"/>
        <end position="16"/>
    </location>
</feature>